<proteinExistence type="predicted"/>
<dbReference type="Proteomes" id="UP000800082">
    <property type="component" value="Unassembled WGS sequence"/>
</dbReference>
<dbReference type="GeneID" id="54346517"/>
<organism evidence="2 3">
    <name type="scientific">Didymella exigua CBS 183.55</name>
    <dbReference type="NCBI Taxonomy" id="1150837"/>
    <lineage>
        <taxon>Eukaryota</taxon>
        <taxon>Fungi</taxon>
        <taxon>Dikarya</taxon>
        <taxon>Ascomycota</taxon>
        <taxon>Pezizomycotina</taxon>
        <taxon>Dothideomycetes</taxon>
        <taxon>Pleosporomycetidae</taxon>
        <taxon>Pleosporales</taxon>
        <taxon>Pleosporineae</taxon>
        <taxon>Didymellaceae</taxon>
        <taxon>Didymella</taxon>
    </lineage>
</organism>
<name>A0A6A5RC15_9PLEO</name>
<dbReference type="RefSeq" id="XP_033444867.1">
    <property type="nucleotide sequence ID" value="XM_033588870.1"/>
</dbReference>
<dbReference type="AlphaFoldDB" id="A0A6A5RC15"/>
<protein>
    <recommendedName>
        <fullName evidence="4">Linalool dehydratase/isomerase domain-containing protein</fullName>
    </recommendedName>
</protein>
<feature type="signal peptide" evidence="1">
    <location>
        <begin position="1"/>
        <end position="17"/>
    </location>
</feature>
<dbReference type="PANTHER" id="PTHR40616">
    <property type="entry name" value="LINALOOL DEHYDRATASE_ISOMERASE DOMAIN-CONTAINING PROTEIN"/>
    <property type="match status" value="1"/>
</dbReference>
<dbReference type="OrthoDB" id="2580323at2759"/>
<feature type="chain" id="PRO_5025686552" description="Linalool dehydratase/isomerase domain-containing protein" evidence="1">
    <location>
        <begin position="18"/>
        <end position="549"/>
    </location>
</feature>
<keyword evidence="3" id="KW-1185">Reference proteome</keyword>
<dbReference type="EMBL" id="ML978992">
    <property type="protein sequence ID" value="KAF1924614.1"/>
    <property type="molecule type" value="Genomic_DNA"/>
</dbReference>
<dbReference type="PANTHER" id="PTHR40616:SF1">
    <property type="entry name" value="LINALOOL DEHYDRATASE_ISOMERASE DOMAIN-CONTAINING PROTEIN"/>
    <property type="match status" value="1"/>
</dbReference>
<evidence type="ECO:0000313" key="3">
    <source>
        <dbReference type="Proteomes" id="UP000800082"/>
    </source>
</evidence>
<keyword evidence="1" id="KW-0732">Signal</keyword>
<accession>A0A6A5RC15</accession>
<sequence length="549" mass="60801">MLTSVLLAAGLAAQAVATAIDSRKTVLTAEAQTLFDYSMFVQDNRYDASYNYIAYGDKGSWSVRFTAWYLAGLLHRNEGDDLEHAKAAIMNIISVQMTDDFDAAWYGTYKLSPDQPDPTPNSTLYPPKIYETYDPNWREFIGTQFVQVVEEFGHLIGADLVARIEESLEIAAVGGMRRNGTFPENDNLTLGYSNPGMMRALVVGWIGARRNNSEFIAFANEQGTKLLELFQLNGANTLSEYNAPTYYGIDSWALGAQLKYGPRDQTFTTNAKTILAELWHDLEEHYNGYLGQMVGPYDRAYTRDIVQHSSIVSMFFWGMFGHSHGPQPPKLDGDLLFDIAQGAAIALVIDTVKSIIPSDVQEKLRGTFTGPDRHLNKTIYDELGGAHPRIATSWMSRELMIGGQQLAEQKNRGDQFVPAIVHWAGDKSRTPFPLSTFFSLYPSASSIHAVAEPNRLTVSYPNTTQEGSDIFTFALSNVPPSWTLGGHAVTGLDGELPCVDIKVDASGLEAQPVTYGKALRNHLFYNISYVVPGDFEGTPRVVLDINYTC</sequence>
<evidence type="ECO:0008006" key="4">
    <source>
        <dbReference type="Google" id="ProtNLM"/>
    </source>
</evidence>
<gene>
    <name evidence="2" type="ORF">M421DRAFT_278083</name>
</gene>
<evidence type="ECO:0000313" key="2">
    <source>
        <dbReference type="EMBL" id="KAF1924614.1"/>
    </source>
</evidence>
<reference evidence="2" key="1">
    <citation type="journal article" date="2020" name="Stud. Mycol.">
        <title>101 Dothideomycetes genomes: a test case for predicting lifestyles and emergence of pathogens.</title>
        <authorList>
            <person name="Haridas S."/>
            <person name="Albert R."/>
            <person name="Binder M."/>
            <person name="Bloem J."/>
            <person name="Labutti K."/>
            <person name="Salamov A."/>
            <person name="Andreopoulos B."/>
            <person name="Baker S."/>
            <person name="Barry K."/>
            <person name="Bills G."/>
            <person name="Bluhm B."/>
            <person name="Cannon C."/>
            <person name="Castanera R."/>
            <person name="Culley D."/>
            <person name="Daum C."/>
            <person name="Ezra D."/>
            <person name="Gonzalez J."/>
            <person name="Henrissat B."/>
            <person name="Kuo A."/>
            <person name="Liang C."/>
            <person name="Lipzen A."/>
            <person name="Lutzoni F."/>
            <person name="Magnuson J."/>
            <person name="Mondo S."/>
            <person name="Nolan M."/>
            <person name="Ohm R."/>
            <person name="Pangilinan J."/>
            <person name="Park H.-J."/>
            <person name="Ramirez L."/>
            <person name="Alfaro M."/>
            <person name="Sun H."/>
            <person name="Tritt A."/>
            <person name="Yoshinaga Y."/>
            <person name="Zwiers L.-H."/>
            <person name="Turgeon B."/>
            <person name="Goodwin S."/>
            <person name="Spatafora J."/>
            <person name="Crous P."/>
            <person name="Grigoriev I."/>
        </authorList>
    </citation>
    <scope>NUCLEOTIDE SEQUENCE</scope>
    <source>
        <strain evidence="2">CBS 183.55</strain>
    </source>
</reference>
<evidence type="ECO:0000256" key="1">
    <source>
        <dbReference type="SAM" id="SignalP"/>
    </source>
</evidence>